<dbReference type="GO" id="GO:0003677">
    <property type="term" value="F:DNA binding"/>
    <property type="evidence" value="ECO:0007669"/>
    <property type="project" value="UniProtKB-KW"/>
</dbReference>
<dbReference type="InterPro" id="IPR013762">
    <property type="entry name" value="Integrase-like_cat_sf"/>
</dbReference>
<dbReference type="Pfam" id="PF00589">
    <property type="entry name" value="Phage_integrase"/>
    <property type="match status" value="1"/>
</dbReference>
<dbReference type="EMBL" id="JAAEDM010000075">
    <property type="protein sequence ID" value="MBR0673511.1"/>
    <property type="molecule type" value="Genomic_DNA"/>
</dbReference>
<evidence type="ECO:0000259" key="5">
    <source>
        <dbReference type="PROSITE" id="PS51898"/>
    </source>
</evidence>
<dbReference type="Proteomes" id="UP001138751">
    <property type="component" value="Unassembled WGS sequence"/>
</dbReference>
<evidence type="ECO:0000313" key="7">
    <source>
        <dbReference type="Proteomes" id="UP001138751"/>
    </source>
</evidence>
<dbReference type="InterPro" id="IPR010998">
    <property type="entry name" value="Integrase_recombinase_N"/>
</dbReference>
<feature type="domain" description="Tyr recombinase" evidence="5">
    <location>
        <begin position="199"/>
        <end position="374"/>
    </location>
</feature>
<evidence type="ECO:0000256" key="1">
    <source>
        <dbReference type="ARBA" id="ARBA00008857"/>
    </source>
</evidence>
<dbReference type="AlphaFoldDB" id="A0A9X9X282"/>
<dbReference type="Gene3D" id="3.30.160.390">
    <property type="entry name" value="Integrase, DNA-binding domain"/>
    <property type="match status" value="1"/>
</dbReference>
<organism evidence="6 7">
    <name type="scientific">Neoroseomonas soli</name>
    <dbReference type="NCBI Taxonomy" id="1081025"/>
    <lineage>
        <taxon>Bacteria</taxon>
        <taxon>Pseudomonadati</taxon>
        <taxon>Pseudomonadota</taxon>
        <taxon>Alphaproteobacteria</taxon>
        <taxon>Acetobacterales</taxon>
        <taxon>Acetobacteraceae</taxon>
        <taxon>Neoroseomonas</taxon>
    </lineage>
</organism>
<keyword evidence="4" id="KW-0233">DNA recombination</keyword>
<dbReference type="GO" id="GO:0006310">
    <property type="term" value="P:DNA recombination"/>
    <property type="evidence" value="ECO:0007669"/>
    <property type="project" value="UniProtKB-KW"/>
</dbReference>
<gene>
    <name evidence="6" type="ORF">GXW76_20235</name>
</gene>
<dbReference type="PANTHER" id="PTHR30629">
    <property type="entry name" value="PROPHAGE INTEGRASE"/>
    <property type="match status" value="1"/>
</dbReference>
<dbReference type="GO" id="GO:0015074">
    <property type="term" value="P:DNA integration"/>
    <property type="evidence" value="ECO:0007669"/>
    <property type="project" value="UniProtKB-KW"/>
</dbReference>
<dbReference type="RefSeq" id="WP_211863917.1">
    <property type="nucleotide sequence ID" value="NZ_JAAEDM010000075.1"/>
</dbReference>
<dbReference type="PANTHER" id="PTHR30629:SF2">
    <property type="entry name" value="PROPHAGE INTEGRASE INTS-RELATED"/>
    <property type="match status" value="1"/>
</dbReference>
<sequence>MPATALNDRMLRSLPPNTDTPDLLMPGLVARKRDRGVTFWLVAMRNGRRHKQRLGAWPALSLADARTAVRLRMGAIEQGHVTTPAGTFGEGLDRYLAHVEATARDPGQVKWLLDRFARPTLGSVPLARLHRRDLQAVVDAVAGGRAKVEGAPMSKGGSPATAARVAAMLGAAINWLHQRGHIETHPCPGGLDRPATNGPRERILTDAEIKAVWAACEGREPAGRVLRLLLLTGCRREEVNGLTQGEVERDSEGNPTALLLPAERTKAGRAHRVPLSPLAADLIAQAPHTGDVLFPGRHASVPFKGWSRAVEDIQRLSKTEGWTPHDMRRTCASALARLGVRPDIIDRVLNHAPPRLRRVYDRHDYSAEMRDALVKWAAHVAGEA</sequence>
<dbReference type="Gene3D" id="1.10.150.130">
    <property type="match status" value="1"/>
</dbReference>
<dbReference type="PROSITE" id="PS51898">
    <property type="entry name" value="TYR_RECOMBINASE"/>
    <property type="match status" value="1"/>
</dbReference>
<evidence type="ECO:0000256" key="3">
    <source>
        <dbReference type="ARBA" id="ARBA00023125"/>
    </source>
</evidence>
<dbReference type="InterPro" id="IPR050808">
    <property type="entry name" value="Phage_Integrase"/>
</dbReference>
<reference evidence="6" key="1">
    <citation type="submission" date="2020-01" db="EMBL/GenBank/DDBJ databases">
        <authorList>
            <person name="Rat A."/>
        </authorList>
    </citation>
    <scope>NUCLEOTIDE SEQUENCE</scope>
    <source>
        <strain evidence="6">LMG 31231</strain>
    </source>
</reference>
<keyword evidence="7" id="KW-1185">Reference proteome</keyword>
<dbReference type="Gene3D" id="1.10.443.10">
    <property type="entry name" value="Intergrase catalytic core"/>
    <property type="match status" value="1"/>
</dbReference>
<evidence type="ECO:0000256" key="4">
    <source>
        <dbReference type="ARBA" id="ARBA00023172"/>
    </source>
</evidence>
<protein>
    <submittedName>
        <fullName evidence="6">Site-specific integrase</fullName>
    </submittedName>
</protein>
<dbReference type="SUPFAM" id="SSF56349">
    <property type="entry name" value="DNA breaking-rejoining enzymes"/>
    <property type="match status" value="1"/>
</dbReference>
<comment type="caution">
    <text evidence="6">The sequence shown here is derived from an EMBL/GenBank/DDBJ whole genome shotgun (WGS) entry which is preliminary data.</text>
</comment>
<proteinExistence type="inferred from homology"/>
<comment type="similarity">
    <text evidence="1">Belongs to the 'phage' integrase family.</text>
</comment>
<evidence type="ECO:0000313" key="6">
    <source>
        <dbReference type="EMBL" id="MBR0673511.1"/>
    </source>
</evidence>
<name>A0A9X9X282_9PROT</name>
<dbReference type="InterPro" id="IPR038488">
    <property type="entry name" value="Integrase_DNA-bd_sf"/>
</dbReference>
<keyword evidence="2" id="KW-0229">DNA integration</keyword>
<reference evidence="6" key="2">
    <citation type="journal article" date="2021" name="Syst. Appl. Microbiol.">
        <title>Roseomonas hellenica sp. nov., isolated from roots of wild-growing Alkanna tinctoria.</title>
        <authorList>
            <person name="Rat A."/>
            <person name="Naranjo H.D."/>
            <person name="Lebbe L."/>
            <person name="Cnockaert M."/>
            <person name="Krigas N."/>
            <person name="Grigoriadou K."/>
            <person name="Maloupa E."/>
            <person name="Willems A."/>
        </authorList>
    </citation>
    <scope>NUCLEOTIDE SEQUENCE</scope>
    <source>
        <strain evidence="6">LMG 31231</strain>
    </source>
</reference>
<dbReference type="CDD" id="cd00801">
    <property type="entry name" value="INT_P4_C"/>
    <property type="match status" value="1"/>
</dbReference>
<evidence type="ECO:0000256" key="2">
    <source>
        <dbReference type="ARBA" id="ARBA00022908"/>
    </source>
</evidence>
<accession>A0A9X9X282</accession>
<dbReference type="InterPro" id="IPR011010">
    <property type="entry name" value="DNA_brk_join_enz"/>
</dbReference>
<keyword evidence="3" id="KW-0238">DNA-binding</keyword>
<dbReference type="InterPro" id="IPR002104">
    <property type="entry name" value="Integrase_catalytic"/>
</dbReference>